<reference evidence="1 2" key="1">
    <citation type="submission" date="2008-07" db="EMBL/GenBank/DDBJ databases">
        <authorList>
            <person name="Tandeau de Marsac N."/>
            <person name="Ferriera S."/>
            <person name="Johnson J."/>
            <person name="Kravitz S."/>
            <person name="Beeson K."/>
            <person name="Sutton G."/>
            <person name="Rogers Y.-H."/>
            <person name="Friedman R."/>
            <person name="Frazier M."/>
            <person name="Venter J.C."/>
        </authorList>
    </citation>
    <scope>NUCLEOTIDE SEQUENCE [LARGE SCALE GENOMIC DNA]</scope>
    <source>
        <strain evidence="1 2">PCC 7420</strain>
    </source>
</reference>
<evidence type="ECO:0000313" key="1">
    <source>
        <dbReference type="EMBL" id="EDX75150.1"/>
    </source>
</evidence>
<organism evidence="1 2">
    <name type="scientific">Coleofasciculus chthonoplastes PCC 7420</name>
    <dbReference type="NCBI Taxonomy" id="118168"/>
    <lineage>
        <taxon>Bacteria</taxon>
        <taxon>Bacillati</taxon>
        <taxon>Cyanobacteriota</taxon>
        <taxon>Cyanophyceae</taxon>
        <taxon>Coleofasciculales</taxon>
        <taxon>Coleofasciculaceae</taxon>
        <taxon>Coleofasciculus</taxon>
    </lineage>
</organism>
<protein>
    <submittedName>
        <fullName evidence="1">Uncharacterized protein</fullName>
    </submittedName>
</protein>
<accession>B4VS18</accession>
<dbReference type="HOGENOM" id="CLU_1501035_0_0_3"/>
<gene>
    <name evidence="1" type="ORF">MC7420_2154</name>
</gene>
<proteinExistence type="predicted"/>
<keyword evidence="2" id="KW-1185">Reference proteome</keyword>
<name>B4VS18_9CYAN</name>
<evidence type="ECO:0000313" key="2">
    <source>
        <dbReference type="Proteomes" id="UP000003835"/>
    </source>
</evidence>
<dbReference type="AlphaFoldDB" id="B4VS18"/>
<sequence>MSALAQCILALVLAIWGVKLLLPDRNVWGNPQFETLMMQCQIPSTEAIIRLYQGNGGATVAYWYSVTFDHGKFPGEKQIFHAYAYPSIQSIDCHTDGITVFTDEQDFNLTLEQIKNQLIKQPIGFYKGELQQKSIQPLRILTLSSGVLLESISVWILSRSFKQFRASRHPGHPRNSRTS</sequence>
<dbReference type="Proteomes" id="UP000003835">
    <property type="component" value="Unassembled WGS sequence"/>
</dbReference>
<dbReference type="EMBL" id="DS989850">
    <property type="protein sequence ID" value="EDX75150.1"/>
    <property type="molecule type" value="Genomic_DNA"/>
</dbReference>